<feature type="compositionally biased region" description="Low complexity" evidence="1">
    <location>
        <begin position="458"/>
        <end position="471"/>
    </location>
</feature>
<organism evidence="3 4">
    <name type="scientific">Microbispora siamensis</name>
    <dbReference type="NCBI Taxonomy" id="564413"/>
    <lineage>
        <taxon>Bacteria</taxon>
        <taxon>Bacillati</taxon>
        <taxon>Actinomycetota</taxon>
        <taxon>Actinomycetes</taxon>
        <taxon>Streptosporangiales</taxon>
        <taxon>Streptosporangiaceae</taxon>
        <taxon>Microbispora</taxon>
    </lineage>
</organism>
<dbReference type="Proteomes" id="UP000660454">
    <property type="component" value="Unassembled WGS sequence"/>
</dbReference>
<feature type="transmembrane region" description="Helical" evidence="2">
    <location>
        <begin position="415"/>
        <end position="440"/>
    </location>
</feature>
<name>A0ABQ4GFL8_9ACTN</name>
<proteinExistence type="predicted"/>
<keyword evidence="2" id="KW-0812">Transmembrane</keyword>
<sequence length="492" mass="50902">MLGLNVAMVSTAATPSPSKVSLGVRLGYAVGSFCTANFSTIPGLLLLFYMTNVLAVPAAFAGVVLFLPKAWDLIANTLVGRWSDRTVSRWGPRRPWLLAGALVLPVSFALMFAGPPLTGVPAALYVGVTFLAAATGYALYEVPYKAMPAEMTTDYHERTSLLQWRMVLIAVGIAMSGILAPMIAGETADGYRTMGIAFGAILLVAMLGSFFGTARAPFTGQQKSEGTLREQLAAARTSKQFLWLLGLSSAQTLGAGVMLAGAPYFAAYSLDDTSATTTLFAALVGPMLVTMPLWVWLARKLDKRGAMILSGTLFTAGALLILATPALGELYAHLCVMIVGVGYAGLQLLQFSMLADVIAYDGAVSGERRGGIFTGLWTAVENAVAALGATAYGWVLGVGGFVSSDPEHPVTQSDSAHVAVMIGVTVVPALITFAGVLMTLKYNLTADRLAAVGGADGTGPAPTASATAVSGGADGGKDGGQPEAGEVLRAEE</sequence>
<feature type="transmembrane region" description="Helical" evidence="2">
    <location>
        <begin position="96"/>
        <end position="114"/>
    </location>
</feature>
<feature type="transmembrane region" description="Helical" evidence="2">
    <location>
        <begin position="330"/>
        <end position="349"/>
    </location>
</feature>
<evidence type="ECO:0000313" key="4">
    <source>
        <dbReference type="Proteomes" id="UP000660454"/>
    </source>
</evidence>
<feature type="region of interest" description="Disordered" evidence="1">
    <location>
        <begin position="458"/>
        <end position="492"/>
    </location>
</feature>
<dbReference type="EMBL" id="BOOF01000004">
    <property type="protein sequence ID" value="GIH60208.1"/>
    <property type="molecule type" value="Genomic_DNA"/>
</dbReference>
<evidence type="ECO:0000256" key="1">
    <source>
        <dbReference type="SAM" id="MobiDB-lite"/>
    </source>
</evidence>
<feature type="transmembrane region" description="Helical" evidence="2">
    <location>
        <begin position="161"/>
        <end position="184"/>
    </location>
</feature>
<feature type="transmembrane region" description="Helical" evidence="2">
    <location>
        <begin position="241"/>
        <end position="266"/>
    </location>
</feature>
<feature type="transmembrane region" description="Helical" evidence="2">
    <location>
        <begin position="196"/>
        <end position="220"/>
    </location>
</feature>
<evidence type="ECO:0000256" key="2">
    <source>
        <dbReference type="SAM" id="Phobius"/>
    </source>
</evidence>
<keyword evidence="2" id="KW-0472">Membrane</keyword>
<feature type="transmembrane region" description="Helical" evidence="2">
    <location>
        <begin position="305"/>
        <end position="324"/>
    </location>
</feature>
<dbReference type="SUPFAM" id="SSF103473">
    <property type="entry name" value="MFS general substrate transporter"/>
    <property type="match status" value="1"/>
</dbReference>
<accession>A0ABQ4GFL8</accession>
<reference evidence="3 4" key="1">
    <citation type="submission" date="2021-01" db="EMBL/GenBank/DDBJ databases">
        <title>Whole genome shotgun sequence of Microbispora siamensis NBRC 104113.</title>
        <authorList>
            <person name="Komaki H."/>
            <person name="Tamura T."/>
        </authorList>
    </citation>
    <scope>NUCLEOTIDE SEQUENCE [LARGE SCALE GENOMIC DNA]</scope>
    <source>
        <strain evidence="3 4">NBRC 104113</strain>
    </source>
</reference>
<protein>
    <submittedName>
        <fullName evidence="3">MFS transporter</fullName>
    </submittedName>
</protein>
<keyword evidence="4" id="KW-1185">Reference proteome</keyword>
<dbReference type="InterPro" id="IPR036259">
    <property type="entry name" value="MFS_trans_sf"/>
</dbReference>
<dbReference type="PANTHER" id="PTHR11328:SF24">
    <property type="entry name" value="MAJOR FACILITATOR SUPERFAMILY (MFS) PROFILE DOMAIN-CONTAINING PROTEIN"/>
    <property type="match status" value="1"/>
</dbReference>
<dbReference type="PANTHER" id="PTHR11328">
    <property type="entry name" value="MAJOR FACILITATOR SUPERFAMILY DOMAIN-CONTAINING PROTEIN"/>
    <property type="match status" value="1"/>
</dbReference>
<feature type="transmembrane region" description="Helical" evidence="2">
    <location>
        <begin position="120"/>
        <end position="140"/>
    </location>
</feature>
<dbReference type="CDD" id="cd17332">
    <property type="entry name" value="MFS_MelB_like"/>
    <property type="match status" value="1"/>
</dbReference>
<feature type="transmembrane region" description="Helical" evidence="2">
    <location>
        <begin position="278"/>
        <end position="298"/>
    </location>
</feature>
<dbReference type="Gene3D" id="1.20.1250.20">
    <property type="entry name" value="MFS general substrate transporter like domains"/>
    <property type="match status" value="1"/>
</dbReference>
<feature type="transmembrane region" description="Helical" evidence="2">
    <location>
        <begin position="370"/>
        <end position="395"/>
    </location>
</feature>
<dbReference type="InterPro" id="IPR039672">
    <property type="entry name" value="MFS_2"/>
</dbReference>
<comment type="caution">
    <text evidence="3">The sequence shown here is derived from an EMBL/GenBank/DDBJ whole genome shotgun (WGS) entry which is preliminary data.</text>
</comment>
<feature type="transmembrane region" description="Helical" evidence="2">
    <location>
        <begin position="54"/>
        <end position="75"/>
    </location>
</feature>
<evidence type="ECO:0000313" key="3">
    <source>
        <dbReference type="EMBL" id="GIH60208.1"/>
    </source>
</evidence>
<gene>
    <name evidence="3" type="ORF">Msi02_10250</name>
</gene>
<keyword evidence="2" id="KW-1133">Transmembrane helix</keyword>
<dbReference type="Pfam" id="PF13347">
    <property type="entry name" value="MFS_2"/>
    <property type="match status" value="1"/>
</dbReference>